<comment type="caution">
    <text evidence="2">The sequence shown here is derived from an EMBL/GenBank/DDBJ whole genome shotgun (WGS) entry which is preliminary data.</text>
</comment>
<keyword evidence="1" id="KW-1133">Transmembrane helix</keyword>
<name>A0AAV5C0P9_ELECO</name>
<dbReference type="Proteomes" id="UP001054889">
    <property type="component" value="Unassembled WGS sequence"/>
</dbReference>
<keyword evidence="1" id="KW-0812">Transmembrane</keyword>
<feature type="transmembrane region" description="Helical" evidence="1">
    <location>
        <begin position="27"/>
        <end position="50"/>
    </location>
</feature>
<dbReference type="PANTHER" id="PTHR34201:SF1">
    <property type="entry name" value="GLYCINE-RICH PROTEIN"/>
    <property type="match status" value="1"/>
</dbReference>
<reference evidence="2" key="1">
    <citation type="journal article" date="2018" name="DNA Res.">
        <title>Multiple hybrid de novo genome assembly of finger millet, an orphan allotetraploid crop.</title>
        <authorList>
            <person name="Hatakeyama M."/>
            <person name="Aluri S."/>
            <person name="Balachadran M.T."/>
            <person name="Sivarajan S.R."/>
            <person name="Patrignani A."/>
            <person name="Gruter S."/>
            <person name="Poveda L."/>
            <person name="Shimizu-Inatsugi R."/>
            <person name="Baeten J."/>
            <person name="Francoijs K.J."/>
            <person name="Nataraja K.N."/>
            <person name="Reddy Y.A.N."/>
            <person name="Phadnis S."/>
            <person name="Ravikumar R.L."/>
            <person name="Schlapbach R."/>
            <person name="Sreeman S.M."/>
            <person name="Shimizu K.K."/>
        </authorList>
    </citation>
    <scope>NUCLEOTIDE SEQUENCE</scope>
</reference>
<accession>A0AAV5C0P9</accession>
<keyword evidence="3" id="KW-1185">Reference proteome</keyword>
<proteinExistence type="predicted"/>
<reference evidence="2" key="2">
    <citation type="submission" date="2021-12" db="EMBL/GenBank/DDBJ databases">
        <title>Resequencing data analysis of finger millet.</title>
        <authorList>
            <person name="Hatakeyama M."/>
            <person name="Aluri S."/>
            <person name="Balachadran M.T."/>
            <person name="Sivarajan S.R."/>
            <person name="Poveda L."/>
            <person name="Shimizu-Inatsugi R."/>
            <person name="Schlapbach R."/>
            <person name="Sreeman S.M."/>
            <person name="Shimizu K.K."/>
        </authorList>
    </citation>
    <scope>NUCLEOTIDE SEQUENCE</scope>
</reference>
<sequence>MPGGRRRGPLWSLPVARSDALGKLGPAFGIGAVCGVGVGVGLIGAGLGLIPAQTAGTEQGLSPLSKVHPPFQAFLMPPMAASSCLFHSGGSLKSPNKNNSPPCVKPSTADVEAFTDKQEEATPRKYLKEQSWELRESSCNRNPSANLRKQIEAKKDELLQLLLQMDAEQSPGAGIGAGFPGLQLGFGAGAGCGIGIGFGYGFGKGIAYDESGRYSNIRRPFQNSRNLPYDEQFDALFDELMESTRKLIKATSKEIDKWRRM</sequence>
<evidence type="ECO:0000313" key="3">
    <source>
        <dbReference type="Proteomes" id="UP001054889"/>
    </source>
</evidence>
<dbReference type="EMBL" id="BQKI01000004">
    <property type="protein sequence ID" value="GJM92251.1"/>
    <property type="molecule type" value="Genomic_DNA"/>
</dbReference>
<dbReference type="PANTHER" id="PTHR34201">
    <property type="entry name" value="GLYCINE-RICH PROTEIN"/>
    <property type="match status" value="1"/>
</dbReference>
<keyword evidence="1" id="KW-0472">Membrane</keyword>
<dbReference type="AlphaFoldDB" id="A0AAV5C0P9"/>
<evidence type="ECO:0000313" key="2">
    <source>
        <dbReference type="EMBL" id="GJM92251.1"/>
    </source>
</evidence>
<organism evidence="2 3">
    <name type="scientific">Eleusine coracana subsp. coracana</name>
    <dbReference type="NCBI Taxonomy" id="191504"/>
    <lineage>
        <taxon>Eukaryota</taxon>
        <taxon>Viridiplantae</taxon>
        <taxon>Streptophyta</taxon>
        <taxon>Embryophyta</taxon>
        <taxon>Tracheophyta</taxon>
        <taxon>Spermatophyta</taxon>
        <taxon>Magnoliopsida</taxon>
        <taxon>Liliopsida</taxon>
        <taxon>Poales</taxon>
        <taxon>Poaceae</taxon>
        <taxon>PACMAD clade</taxon>
        <taxon>Chloridoideae</taxon>
        <taxon>Cynodonteae</taxon>
        <taxon>Eleusininae</taxon>
        <taxon>Eleusine</taxon>
    </lineage>
</organism>
<protein>
    <submittedName>
        <fullName evidence="2">Uncharacterized protein</fullName>
    </submittedName>
</protein>
<gene>
    <name evidence="2" type="primary">ga08698</name>
    <name evidence="2" type="ORF">PR202_ga08698</name>
</gene>
<evidence type="ECO:0000256" key="1">
    <source>
        <dbReference type="SAM" id="Phobius"/>
    </source>
</evidence>
<dbReference type="InterPro" id="IPR053288">
    <property type="entry name" value="TGD_Bridge_Protein"/>
</dbReference>